<dbReference type="Pfam" id="PF08840">
    <property type="entry name" value="BAAT_C"/>
    <property type="match status" value="1"/>
</dbReference>
<evidence type="ECO:0000313" key="2">
    <source>
        <dbReference type="EMBL" id="GAA1666321.1"/>
    </source>
</evidence>
<evidence type="ECO:0000259" key="1">
    <source>
        <dbReference type="Pfam" id="PF08840"/>
    </source>
</evidence>
<dbReference type="InterPro" id="IPR029058">
    <property type="entry name" value="AB_hydrolase_fold"/>
</dbReference>
<reference evidence="3" key="1">
    <citation type="journal article" date="2019" name="Int. J. Syst. Evol. Microbiol.">
        <title>The Global Catalogue of Microorganisms (GCM) 10K type strain sequencing project: providing services to taxonomists for standard genome sequencing and annotation.</title>
        <authorList>
            <consortium name="The Broad Institute Genomics Platform"/>
            <consortium name="The Broad Institute Genome Sequencing Center for Infectious Disease"/>
            <person name="Wu L."/>
            <person name="Ma J."/>
        </authorList>
    </citation>
    <scope>NUCLEOTIDE SEQUENCE [LARGE SCALE GENOMIC DNA]</scope>
    <source>
        <strain evidence="3">JCM 14307</strain>
    </source>
</reference>
<dbReference type="EMBL" id="BAAANF010000002">
    <property type="protein sequence ID" value="GAA1666321.1"/>
    <property type="molecule type" value="Genomic_DNA"/>
</dbReference>
<accession>A0ABP4S2Z7</accession>
<evidence type="ECO:0000313" key="3">
    <source>
        <dbReference type="Proteomes" id="UP001500280"/>
    </source>
</evidence>
<organism evidence="2 3">
    <name type="scientific">Kribbella yunnanensis</name>
    <dbReference type="NCBI Taxonomy" id="190194"/>
    <lineage>
        <taxon>Bacteria</taxon>
        <taxon>Bacillati</taxon>
        <taxon>Actinomycetota</taxon>
        <taxon>Actinomycetes</taxon>
        <taxon>Propionibacteriales</taxon>
        <taxon>Kribbellaceae</taxon>
        <taxon>Kribbella</taxon>
    </lineage>
</organism>
<keyword evidence="2" id="KW-0378">Hydrolase</keyword>
<dbReference type="RefSeq" id="WP_344144784.1">
    <property type="nucleotide sequence ID" value="NZ_BAAANF010000002.1"/>
</dbReference>
<gene>
    <name evidence="2" type="ORF">GCM10009745_05550</name>
</gene>
<feature type="domain" description="BAAT/Acyl-CoA thioester hydrolase C-terminal" evidence="1">
    <location>
        <begin position="57"/>
        <end position="237"/>
    </location>
</feature>
<dbReference type="Proteomes" id="UP001500280">
    <property type="component" value="Unassembled WGS sequence"/>
</dbReference>
<protein>
    <submittedName>
        <fullName evidence="2">Acyl-CoA thioester hydrolase/BAAT C-terminal domain-containing protein</fullName>
    </submittedName>
</protein>
<dbReference type="GO" id="GO:0016787">
    <property type="term" value="F:hydrolase activity"/>
    <property type="evidence" value="ECO:0007669"/>
    <property type="project" value="UniProtKB-KW"/>
</dbReference>
<name>A0ABP4S2Z7_9ACTN</name>
<sequence length="248" mass="27100">MSTGVLILHGSSGTPDADRARILRDEGYDVLAPAWPVRAEVPLESFPLDELAGRNDRLVVMGSSWGAEAALLLGALDERIHAVVAFAPSAYVWGRVDEDGSQRSAWTWRGEPLPFVPFATDWQPDADPPSYTSLYRQSLSKADYESARIPVERIRDVLLIAGGDDKVWPSVDFTEEIVRRRGALPTRLVVGDAAGHRPVLPGETPKTAGQTMARGGTEAADRELGDRAWPEILTLLHDVRRAASLDEL</sequence>
<dbReference type="Gene3D" id="3.40.50.1820">
    <property type="entry name" value="alpha/beta hydrolase"/>
    <property type="match status" value="1"/>
</dbReference>
<comment type="caution">
    <text evidence="2">The sequence shown here is derived from an EMBL/GenBank/DDBJ whole genome shotgun (WGS) entry which is preliminary data.</text>
</comment>
<dbReference type="InterPro" id="IPR014940">
    <property type="entry name" value="BAAT_C"/>
</dbReference>
<dbReference type="SUPFAM" id="SSF53474">
    <property type="entry name" value="alpha/beta-Hydrolases"/>
    <property type="match status" value="1"/>
</dbReference>
<proteinExistence type="predicted"/>
<keyword evidence="3" id="KW-1185">Reference proteome</keyword>